<proteinExistence type="predicted"/>
<evidence type="ECO:0000313" key="6">
    <source>
        <dbReference type="Proteomes" id="UP001595974"/>
    </source>
</evidence>
<keyword evidence="6" id="KW-1185">Reference proteome</keyword>
<dbReference type="Pfam" id="PF00392">
    <property type="entry name" value="GntR"/>
    <property type="match status" value="1"/>
</dbReference>
<dbReference type="RefSeq" id="WP_096445987.1">
    <property type="nucleotide sequence ID" value="NZ_JBHSOG010000060.1"/>
</dbReference>
<dbReference type="Gene3D" id="1.10.10.10">
    <property type="entry name" value="Winged helix-like DNA-binding domain superfamily/Winged helix DNA-binding domain"/>
    <property type="match status" value="1"/>
</dbReference>
<dbReference type="EMBL" id="JBHSOG010000060">
    <property type="protein sequence ID" value="MFC5770835.1"/>
    <property type="molecule type" value="Genomic_DNA"/>
</dbReference>
<name>A0ABW1AU66_9RHOO</name>
<organism evidence="5 6">
    <name type="scientific">Thauera sinica</name>
    <dbReference type="NCBI Taxonomy" id="2665146"/>
    <lineage>
        <taxon>Bacteria</taxon>
        <taxon>Pseudomonadati</taxon>
        <taxon>Pseudomonadota</taxon>
        <taxon>Betaproteobacteria</taxon>
        <taxon>Rhodocyclales</taxon>
        <taxon>Zoogloeaceae</taxon>
        <taxon>Thauera</taxon>
    </lineage>
</organism>
<dbReference type="SMART" id="SM00345">
    <property type="entry name" value="HTH_GNTR"/>
    <property type="match status" value="1"/>
</dbReference>
<dbReference type="PANTHER" id="PTHR43537:SF20">
    <property type="entry name" value="HTH-TYPE TRANSCRIPTIONAL REPRESSOR GLAR"/>
    <property type="match status" value="1"/>
</dbReference>
<keyword evidence="2" id="KW-0238">DNA-binding</keyword>
<dbReference type="InterPro" id="IPR036390">
    <property type="entry name" value="WH_DNA-bd_sf"/>
</dbReference>
<dbReference type="PROSITE" id="PS50949">
    <property type="entry name" value="HTH_GNTR"/>
    <property type="match status" value="1"/>
</dbReference>
<evidence type="ECO:0000256" key="2">
    <source>
        <dbReference type="ARBA" id="ARBA00023125"/>
    </source>
</evidence>
<dbReference type="SUPFAM" id="SSF48008">
    <property type="entry name" value="GntR ligand-binding domain-like"/>
    <property type="match status" value="1"/>
</dbReference>
<dbReference type="PANTHER" id="PTHR43537">
    <property type="entry name" value="TRANSCRIPTIONAL REGULATOR, GNTR FAMILY"/>
    <property type="match status" value="1"/>
</dbReference>
<dbReference type="InterPro" id="IPR000524">
    <property type="entry name" value="Tscrpt_reg_HTH_GntR"/>
</dbReference>
<comment type="caution">
    <text evidence="5">The sequence shown here is derived from an EMBL/GenBank/DDBJ whole genome shotgun (WGS) entry which is preliminary data.</text>
</comment>
<dbReference type="SUPFAM" id="SSF46785">
    <property type="entry name" value="Winged helix' DNA-binding domain"/>
    <property type="match status" value="1"/>
</dbReference>
<keyword evidence="3" id="KW-0804">Transcription</keyword>
<sequence length="245" mass="27822">MRDKHVSTVSDGDIVPEPKTLVEAAYLRLRRDIIEGVYAPGEKLRVEHLKDQYEVGAGTLREALLLLVTDALVVAQGQRGFRVAPISIADCEDISHTRVLLETEALRQSIARGNDAWEATLVAAFHRLTRAEQKLSDNDEATTEEWERCNRAFHEALIAASPSRWIRHFQQILYQQSERYRRVSLFKQPITRDIHSEHHALFDATLARDGARASSILSEHILRTLDAVKRLPLEFFTRGGNNNHG</sequence>
<dbReference type="Gene3D" id="1.20.120.530">
    <property type="entry name" value="GntR ligand-binding domain-like"/>
    <property type="match status" value="1"/>
</dbReference>
<dbReference type="SMART" id="SM00895">
    <property type="entry name" value="FCD"/>
    <property type="match status" value="1"/>
</dbReference>
<evidence type="ECO:0000256" key="3">
    <source>
        <dbReference type="ARBA" id="ARBA00023163"/>
    </source>
</evidence>
<keyword evidence="1" id="KW-0805">Transcription regulation</keyword>
<dbReference type="InterPro" id="IPR011711">
    <property type="entry name" value="GntR_C"/>
</dbReference>
<dbReference type="InterPro" id="IPR008920">
    <property type="entry name" value="TF_FadR/GntR_C"/>
</dbReference>
<dbReference type="Proteomes" id="UP001595974">
    <property type="component" value="Unassembled WGS sequence"/>
</dbReference>
<protein>
    <submittedName>
        <fullName evidence="5">FCD domain-containing protein</fullName>
    </submittedName>
</protein>
<accession>A0ABW1AU66</accession>
<feature type="domain" description="HTH gntR-type" evidence="4">
    <location>
        <begin position="19"/>
        <end position="86"/>
    </location>
</feature>
<reference evidence="6" key="1">
    <citation type="journal article" date="2019" name="Int. J. Syst. Evol. Microbiol.">
        <title>The Global Catalogue of Microorganisms (GCM) 10K type strain sequencing project: providing services to taxonomists for standard genome sequencing and annotation.</title>
        <authorList>
            <consortium name="The Broad Institute Genomics Platform"/>
            <consortium name="The Broad Institute Genome Sequencing Center for Infectious Disease"/>
            <person name="Wu L."/>
            <person name="Ma J."/>
        </authorList>
    </citation>
    <scope>NUCLEOTIDE SEQUENCE [LARGE SCALE GENOMIC DNA]</scope>
    <source>
        <strain evidence="6">SHR3</strain>
    </source>
</reference>
<dbReference type="InterPro" id="IPR036388">
    <property type="entry name" value="WH-like_DNA-bd_sf"/>
</dbReference>
<evidence type="ECO:0000256" key="1">
    <source>
        <dbReference type="ARBA" id="ARBA00023015"/>
    </source>
</evidence>
<evidence type="ECO:0000259" key="4">
    <source>
        <dbReference type="PROSITE" id="PS50949"/>
    </source>
</evidence>
<gene>
    <name evidence="5" type="ORF">ACFPTN_15755</name>
</gene>
<dbReference type="Pfam" id="PF07729">
    <property type="entry name" value="FCD"/>
    <property type="match status" value="1"/>
</dbReference>
<evidence type="ECO:0000313" key="5">
    <source>
        <dbReference type="EMBL" id="MFC5770835.1"/>
    </source>
</evidence>